<evidence type="ECO:0000259" key="3">
    <source>
        <dbReference type="PROSITE" id="PS51677"/>
    </source>
</evidence>
<dbReference type="InterPro" id="IPR050248">
    <property type="entry name" value="Polysacc_deacetylase_ArnD"/>
</dbReference>
<dbReference type="GO" id="GO:0005975">
    <property type="term" value="P:carbohydrate metabolic process"/>
    <property type="evidence" value="ECO:0007669"/>
    <property type="project" value="InterPro"/>
</dbReference>
<dbReference type="AlphaFoldDB" id="A0A9X2FJU1"/>
<accession>A0A9X2FJU1</accession>
<dbReference type="PANTHER" id="PTHR10587">
    <property type="entry name" value="GLYCOSYL TRANSFERASE-RELATED"/>
    <property type="match status" value="1"/>
</dbReference>
<dbReference type="RefSeq" id="WP_275980007.1">
    <property type="nucleotide sequence ID" value="NZ_JAIULA010000011.1"/>
</dbReference>
<dbReference type="GO" id="GO:0046872">
    <property type="term" value="F:metal ion binding"/>
    <property type="evidence" value="ECO:0007669"/>
    <property type="project" value="UniProtKB-KW"/>
</dbReference>
<dbReference type="Gene3D" id="3.20.20.370">
    <property type="entry name" value="Glycoside hydrolase/deacetylase"/>
    <property type="match status" value="1"/>
</dbReference>
<gene>
    <name evidence="4" type="ORF">LB941_06735</name>
</gene>
<dbReference type="SUPFAM" id="SSF88713">
    <property type="entry name" value="Glycoside hydrolase/deacetylase"/>
    <property type="match status" value="1"/>
</dbReference>
<organism evidence="4 5">
    <name type="scientific">Ligilactobacillus ubinensis</name>
    <dbReference type="NCBI Taxonomy" id="2876789"/>
    <lineage>
        <taxon>Bacteria</taxon>
        <taxon>Bacillati</taxon>
        <taxon>Bacillota</taxon>
        <taxon>Bacilli</taxon>
        <taxon>Lactobacillales</taxon>
        <taxon>Lactobacillaceae</taxon>
        <taxon>Ligilactobacillus</taxon>
    </lineage>
</organism>
<keyword evidence="5" id="KW-1185">Reference proteome</keyword>
<dbReference type="GO" id="GO:0016810">
    <property type="term" value="F:hydrolase activity, acting on carbon-nitrogen (but not peptide) bonds"/>
    <property type="evidence" value="ECO:0007669"/>
    <property type="project" value="InterPro"/>
</dbReference>
<dbReference type="Proteomes" id="UP001139006">
    <property type="component" value="Unassembled WGS sequence"/>
</dbReference>
<keyword evidence="2" id="KW-0378">Hydrolase</keyword>
<protein>
    <submittedName>
        <fullName evidence="4">Polysaccharide deacetylase family protein</fullName>
    </submittedName>
</protein>
<reference evidence="4 5" key="1">
    <citation type="journal article" date="2023" name="Int. J. Syst. Evol. Microbiol.">
        <title>Ligilactobacillus ubinensis sp. nov., a novel species isolated from the wild ferment of a durian fruit (Durio zibethinus).</title>
        <authorList>
            <person name="Heng Y.C."/>
            <person name="Menon N."/>
            <person name="Chen B."/>
            <person name="Loo B.Z.L."/>
            <person name="Wong G.W.J."/>
            <person name="Lim A.C.H."/>
            <person name="Silvaraju S."/>
            <person name="Kittelmann S."/>
        </authorList>
    </citation>
    <scope>NUCLEOTIDE SEQUENCE [LARGE SCALE GENOMIC DNA]</scope>
    <source>
        <strain evidence="4 5">WILCCON 0076</strain>
    </source>
</reference>
<dbReference type="Pfam" id="PF01522">
    <property type="entry name" value="Polysacc_deac_1"/>
    <property type="match status" value="1"/>
</dbReference>
<evidence type="ECO:0000313" key="5">
    <source>
        <dbReference type="Proteomes" id="UP001139006"/>
    </source>
</evidence>
<dbReference type="PROSITE" id="PS51677">
    <property type="entry name" value="NODB"/>
    <property type="match status" value="1"/>
</dbReference>
<evidence type="ECO:0000313" key="4">
    <source>
        <dbReference type="EMBL" id="MCP0887029.1"/>
    </source>
</evidence>
<evidence type="ECO:0000256" key="2">
    <source>
        <dbReference type="ARBA" id="ARBA00022801"/>
    </source>
</evidence>
<keyword evidence="1" id="KW-0479">Metal-binding</keyword>
<proteinExistence type="predicted"/>
<feature type="domain" description="NodB homology" evidence="3">
    <location>
        <begin position="1"/>
        <end position="168"/>
    </location>
</feature>
<dbReference type="EMBL" id="JAIULA010000011">
    <property type="protein sequence ID" value="MCP0887029.1"/>
    <property type="molecule type" value="Genomic_DNA"/>
</dbReference>
<dbReference type="InterPro" id="IPR011330">
    <property type="entry name" value="Glyco_hydro/deAcase_b/a-brl"/>
</dbReference>
<evidence type="ECO:0000256" key="1">
    <source>
        <dbReference type="ARBA" id="ARBA00022723"/>
    </source>
</evidence>
<comment type="caution">
    <text evidence="4">The sequence shown here is derived from an EMBL/GenBank/DDBJ whole genome shotgun (WGS) entry which is preliminary data.</text>
</comment>
<dbReference type="PANTHER" id="PTHR10587:SF133">
    <property type="entry name" value="CHITIN DEACETYLASE 1-RELATED"/>
    <property type="match status" value="1"/>
</dbReference>
<name>A0A9X2FJU1_9LACO</name>
<sequence>MTALGKKLPPHVLDILEKYAVPATFMIWGEHALKYPSILKREAENSKLEFGNHTLTHTHLPRLPLIDAINNIKENDYVIKKIINKTPRFVRPPFGEFTTENKLNEPRPFIIWSLDTKSWDHHSKSKVLKNIQRAKDGDIILMHDSQQADVAALEDAINILHKNDFNIVSLDNLISRKTLKNADIIYSKNHIVFK</sequence>
<dbReference type="InterPro" id="IPR002509">
    <property type="entry name" value="NODB_dom"/>
</dbReference>
<dbReference type="GO" id="GO:0016020">
    <property type="term" value="C:membrane"/>
    <property type="evidence" value="ECO:0007669"/>
    <property type="project" value="TreeGrafter"/>
</dbReference>